<dbReference type="Proteomes" id="UP000799437">
    <property type="component" value="Unassembled WGS sequence"/>
</dbReference>
<protein>
    <submittedName>
        <fullName evidence="1">Uncharacterized protein</fullName>
    </submittedName>
</protein>
<accession>A0A6A6WE07</accession>
<evidence type="ECO:0000313" key="1">
    <source>
        <dbReference type="EMBL" id="KAF2759797.1"/>
    </source>
</evidence>
<sequence length="130" mass="14358">MRQPFLPNNTVCAVWRDAALSSLLPVFFAQAFSSKHLRQPLLINGSVNGEDSISQCALPLLPLPTFQILKHRLCRLRLNSMGARVYMSRPANRGLPPSVRPRPYEMCVSASCLNNTLGRTGASRLPRAGK</sequence>
<gene>
    <name evidence="1" type="ORF">EJ05DRAFT_309918</name>
</gene>
<organism evidence="1 2">
    <name type="scientific">Pseudovirgaria hyperparasitica</name>
    <dbReference type="NCBI Taxonomy" id="470096"/>
    <lineage>
        <taxon>Eukaryota</taxon>
        <taxon>Fungi</taxon>
        <taxon>Dikarya</taxon>
        <taxon>Ascomycota</taxon>
        <taxon>Pezizomycotina</taxon>
        <taxon>Dothideomycetes</taxon>
        <taxon>Dothideomycetes incertae sedis</taxon>
        <taxon>Acrospermales</taxon>
        <taxon>Acrospermaceae</taxon>
        <taxon>Pseudovirgaria</taxon>
    </lineage>
</organism>
<dbReference type="GeneID" id="54481734"/>
<dbReference type="RefSeq" id="XP_033602248.1">
    <property type="nucleotide sequence ID" value="XM_033740680.1"/>
</dbReference>
<dbReference type="EMBL" id="ML996569">
    <property type="protein sequence ID" value="KAF2759797.1"/>
    <property type="molecule type" value="Genomic_DNA"/>
</dbReference>
<keyword evidence="2" id="KW-1185">Reference proteome</keyword>
<name>A0A6A6WE07_9PEZI</name>
<reference evidence="1" key="1">
    <citation type="journal article" date="2020" name="Stud. Mycol.">
        <title>101 Dothideomycetes genomes: a test case for predicting lifestyles and emergence of pathogens.</title>
        <authorList>
            <person name="Haridas S."/>
            <person name="Albert R."/>
            <person name="Binder M."/>
            <person name="Bloem J."/>
            <person name="Labutti K."/>
            <person name="Salamov A."/>
            <person name="Andreopoulos B."/>
            <person name="Baker S."/>
            <person name="Barry K."/>
            <person name="Bills G."/>
            <person name="Bluhm B."/>
            <person name="Cannon C."/>
            <person name="Castanera R."/>
            <person name="Culley D."/>
            <person name="Daum C."/>
            <person name="Ezra D."/>
            <person name="Gonzalez J."/>
            <person name="Henrissat B."/>
            <person name="Kuo A."/>
            <person name="Liang C."/>
            <person name="Lipzen A."/>
            <person name="Lutzoni F."/>
            <person name="Magnuson J."/>
            <person name="Mondo S."/>
            <person name="Nolan M."/>
            <person name="Ohm R."/>
            <person name="Pangilinan J."/>
            <person name="Park H.-J."/>
            <person name="Ramirez L."/>
            <person name="Alfaro M."/>
            <person name="Sun H."/>
            <person name="Tritt A."/>
            <person name="Yoshinaga Y."/>
            <person name="Zwiers L.-H."/>
            <person name="Turgeon B."/>
            <person name="Goodwin S."/>
            <person name="Spatafora J."/>
            <person name="Crous P."/>
            <person name="Grigoriev I."/>
        </authorList>
    </citation>
    <scope>NUCLEOTIDE SEQUENCE</scope>
    <source>
        <strain evidence="1">CBS 121739</strain>
    </source>
</reference>
<evidence type="ECO:0000313" key="2">
    <source>
        <dbReference type="Proteomes" id="UP000799437"/>
    </source>
</evidence>
<dbReference type="AlphaFoldDB" id="A0A6A6WE07"/>
<proteinExistence type="predicted"/>